<feature type="transmembrane region" description="Helical" evidence="7">
    <location>
        <begin position="167"/>
        <end position="189"/>
    </location>
</feature>
<feature type="transmembrane region" description="Helical" evidence="7">
    <location>
        <begin position="81"/>
        <end position="100"/>
    </location>
</feature>
<feature type="transmembrane region" description="Helical" evidence="7">
    <location>
        <begin position="249"/>
        <end position="268"/>
    </location>
</feature>
<evidence type="ECO:0000313" key="9">
    <source>
        <dbReference type="EMBL" id="MDV6281757.1"/>
    </source>
</evidence>
<dbReference type="Proteomes" id="UP001185737">
    <property type="component" value="Unassembled WGS sequence"/>
</dbReference>
<gene>
    <name evidence="9" type="ORF">R3Q59_14685</name>
</gene>
<proteinExistence type="predicted"/>
<dbReference type="PANTHER" id="PTHR43124">
    <property type="entry name" value="PURINE EFFLUX PUMP PBUE"/>
    <property type="match status" value="1"/>
</dbReference>
<organism evidence="9 10">
    <name type="scientific">Rhodococcus jostii</name>
    <dbReference type="NCBI Taxonomy" id="132919"/>
    <lineage>
        <taxon>Bacteria</taxon>
        <taxon>Bacillati</taxon>
        <taxon>Actinomycetota</taxon>
        <taxon>Actinomycetes</taxon>
        <taxon>Mycobacteriales</taxon>
        <taxon>Nocardiaceae</taxon>
        <taxon>Rhodococcus</taxon>
    </lineage>
</organism>
<feature type="transmembrane region" description="Helical" evidence="7">
    <location>
        <begin position="301"/>
        <end position="323"/>
    </location>
</feature>
<dbReference type="InterPro" id="IPR036259">
    <property type="entry name" value="MFS_trans_sf"/>
</dbReference>
<evidence type="ECO:0000313" key="10">
    <source>
        <dbReference type="Proteomes" id="UP001185737"/>
    </source>
</evidence>
<evidence type="ECO:0000256" key="2">
    <source>
        <dbReference type="ARBA" id="ARBA00022475"/>
    </source>
</evidence>
<comment type="caution">
    <text evidence="9">The sequence shown here is derived from an EMBL/GenBank/DDBJ whole genome shotgun (WGS) entry which is preliminary data.</text>
</comment>
<feature type="transmembrane region" description="Helical" evidence="7">
    <location>
        <begin position="210"/>
        <end position="229"/>
    </location>
</feature>
<feature type="region of interest" description="Disordered" evidence="6">
    <location>
        <begin position="395"/>
        <end position="418"/>
    </location>
</feature>
<evidence type="ECO:0000256" key="1">
    <source>
        <dbReference type="ARBA" id="ARBA00004651"/>
    </source>
</evidence>
<comment type="subcellular location">
    <subcellularLocation>
        <location evidence="1">Cell membrane</location>
        <topology evidence="1">Multi-pass membrane protein</topology>
    </subcellularLocation>
</comment>
<evidence type="ECO:0000256" key="3">
    <source>
        <dbReference type="ARBA" id="ARBA00022692"/>
    </source>
</evidence>
<dbReference type="InterPro" id="IPR011701">
    <property type="entry name" value="MFS"/>
</dbReference>
<feature type="transmembrane region" description="Helical" evidence="7">
    <location>
        <begin position="335"/>
        <end position="356"/>
    </location>
</feature>
<accession>A0ABU4CDW0</accession>
<dbReference type="InterPro" id="IPR020846">
    <property type="entry name" value="MFS_dom"/>
</dbReference>
<keyword evidence="5 7" id="KW-0472">Membrane</keyword>
<reference evidence="9 10" key="1">
    <citation type="submission" date="2023-10" db="EMBL/GenBank/DDBJ databases">
        <title>Development of a sustainable strategy for remediation of hydrocarbon-contaminated territories based on the waste exchange concept.</title>
        <authorList>
            <person name="Krivoruchko A."/>
        </authorList>
    </citation>
    <scope>NUCLEOTIDE SEQUENCE [LARGE SCALE GENOMIC DNA]</scope>
    <source>
        <strain evidence="9 10">IEGM 60</strain>
    </source>
</reference>
<dbReference type="PROSITE" id="PS50850">
    <property type="entry name" value="MFS"/>
    <property type="match status" value="1"/>
</dbReference>
<sequence>MTDVMNDSSRTKRGGLGVLFVAAFMTITTETLPMGLLPQMGQGLGASESQVGLLVAIYALVVMLVTLPVTAWTANWPRRRLFLVIMAAFAVSNLLMALAPTFPVAIIGRLIAALVHGVLWSMMAAYATQMVAPGRAGRAVATVYAGNSAALSLGVPLGTALGNALSWRAAFVVLAGVAVLVMAAAPALLPQVPGTRSADSSAAKAFRIPGVLAIAVTTTVVMLGHFTLYTYVAPFLQDAGISESAVSPVFFAFGVAGIAGVWCAGMLVDRRPRGALLSAVGIVVLALTGLGAVGWFTPATIALIVLWGLAYAALPTFLQSAALKAAPAAPAAASALFIIGFNLGIGGGSLVGGQVLDHIGVAAVPGAAAALTAVALLIALFARTSAFPRRPTSAVIARPGNEDEPTPAHQLAELSQHH</sequence>
<feature type="domain" description="Major facilitator superfamily (MFS) profile" evidence="8">
    <location>
        <begin position="15"/>
        <end position="387"/>
    </location>
</feature>
<dbReference type="SUPFAM" id="SSF103473">
    <property type="entry name" value="MFS general substrate transporter"/>
    <property type="match status" value="1"/>
</dbReference>
<evidence type="ECO:0000256" key="4">
    <source>
        <dbReference type="ARBA" id="ARBA00022989"/>
    </source>
</evidence>
<dbReference type="InterPro" id="IPR050189">
    <property type="entry name" value="MFS_Efflux_Transporters"/>
</dbReference>
<evidence type="ECO:0000256" key="7">
    <source>
        <dbReference type="SAM" id="Phobius"/>
    </source>
</evidence>
<feature type="transmembrane region" description="Helical" evidence="7">
    <location>
        <begin position="362"/>
        <end position="382"/>
    </location>
</feature>
<name>A0ABU4CDW0_RHOJO</name>
<keyword evidence="2" id="KW-1003">Cell membrane</keyword>
<dbReference type="PANTHER" id="PTHR43124:SF3">
    <property type="entry name" value="CHLORAMPHENICOL EFFLUX PUMP RV0191"/>
    <property type="match status" value="1"/>
</dbReference>
<dbReference type="RefSeq" id="WP_317568720.1">
    <property type="nucleotide sequence ID" value="NZ_JAWLKA010000007.1"/>
</dbReference>
<evidence type="ECO:0000256" key="6">
    <source>
        <dbReference type="SAM" id="MobiDB-lite"/>
    </source>
</evidence>
<feature type="transmembrane region" description="Helical" evidence="7">
    <location>
        <begin position="106"/>
        <end position="127"/>
    </location>
</feature>
<feature type="transmembrane region" description="Helical" evidence="7">
    <location>
        <begin position="139"/>
        <end position="161"/>
    </location>
</feature>
<keyword evidence="10" id="KW-1185">Reference proteome</keyword>
<protein>
    <submittedName>
        <fullName evidence="9">MFS transporter</fullName>
    </submittedName>
</protein>
<feature type="transmembrane region" description="Helical" evidence="7">
    <location>
        <begin position="53"/>
        <end position="74"/>
    </location>
</feature>
<keyword evidence="4 7" id="KW-1133">Transmembrane helix</keyword>
<evidence type="ECO:0000259" key="8">
    <source>
        <dbReference type="PROSITE" id="PS50850"/>
    </source>
</evidence>
<evidence type="ECO:0000256" key="5">
    <source>
        <dbReference type="ARBA" id="ARBA00023136"/>
    </source>
</evidence>
<keyword evidence="3 7" id="KW-0812">Transmembrane</keyword>
<dbReference type="Gene3D" id="1.20.1250.20">
    <property type="entry name" value="MFS general substrate transporter like domains"/>
    <property type="match status" value="1"/>
</dbReference>
<dbReference type="Pfam" id="PF07690">
    <property type="entry name" value="MFS_1"/>
    <property type="match status" value="1"/>
</dbReference>
<dbReference type="EMBL" id="JAWLKA010000007">
    <property type="protein sequence ID" value="MDV6281757.1"/>
    <property type="molecule type" value="Genomic_DNA"/>
</dbReference>
<feature type="transmembrane region" description="Helical" evidence="7">
    <location>
        <begin position="275"/>
        <end position="295"/>
    </location>
</feature>
<dbReference type="CDD" id="cd17324">
    <property type="entry name" value="MFS_NepI_like"/>
    <property type="match status" value="1"/>
</dbReference>